<name>A0A6L5G4S4_9ACTN</name>
<accession>A0A6L5G4S4</accession>
<evidence type="ECO:0000313" key="1">
    <source>
        <dbReference type="EMBL" id="MQM24627.1"/>
    </source>
</evidence>
<sequence length="76" mass="8669">MILGQFQWRGWEIEADMIASPIAGEVIWLNRIGLTRTGVAVIRYGRLELTVFAPADDLAPLELRHAFDQFRAEVTR</sequence>
<evidence type="ECO:0000313" key="2">
    <source>
        <dbReference type="Proteomes" id="UP000477750"/>
    </source>
</evidence>
<dbReference type="RefSeq" id="WP_153023827.1">
    <property type="nucleotide sequence ID" value="NZ_WIAO01000003.1"/>
</dbReference>
<gene>
    <name evidence="1" type="ORF">GFD30_03390</name>
</gene>
<dbReference type="EMBL" id="WIAO01000003">
    <property type="protein sequence ID" value="MQM24627.1"/>
    <property type="molecule type" value="Genomic_DNA"/>
</dbReference>
<protein>
    <submittedName>
        <fullName evidence="1">Uncharacterized protein</fullName>
    </submittedName>
</protein>
<dbReference type="Proteomes" id="UP000477750">
    <property type="component" value="Unassembled WGS sequence"/>
</dbReference>
<comment type="caution">
    <text evidence="1">The sequence shown here is derived from an EMBL/GenBank/DDBJ whole genome shotgun (WGS) entry which is preliminary data.</text>
</comment>
<proteinExistence type="predicted"/>
<dbReference type="AlphaFoldDB" id="A0A6L5G4S4"/>
<organism evidence="1 2">
    <name type="scientific">Glycomyces albidus</name>
    <dbReference type="NCBI Taxonomy" id="2656774"/>
    <lineage>
        <taxon>Bacteria</taxon>
        <taxon>Bacillati</taxon>
        <taxon>Actinomycetota</taxon>
        <taxon>Actinomycetes</taxon>
        <taxon>Glycomycetales</taxon>
        <taxon>Glycomycetaceae</taxon>
        <taxon>Glycomyces</taxon>
    </lineage>
</organism>
<reference evidence="1 2" key="1">
    <citation type="submission" date="2019-10" db="EMBL/GenBank/DDBJ databases">
        <title>Glycomyces albidus sp. nov., a novel actinomycete isolated from rhizosphere soil of wheat (Triticum aestivum L.).</title>
        <authorList>
            <person name="Qian L."/>
        </authorList>
    </citation>
    <scope>NUCLEOTIDE SEQUENCE [LARGE SCALE GENOMIC DNA]</scope>
    <source>
        <strain evidence="1 2">NEAU-7082</strain>
    </source>
</reference>
<keyword evidence="2" id="KW-1185">Reference proteome</keyword>